<evidence type="ECO:0000313" key="3">
    <source>
        <dbReference type="EMBL" id="GBN96876.1"/>
    </source>
</evidence>
<evidence type="ECO:0000313" key="2">
    <source>
        <dbReference type="EMBL" id="GBN96837.1"/>
    </source>
</evidence>
<dbReference type="EMBL" id="BGPR01026846">
    <property type="protein sequence ID" value="GBN96876.1"/>
    <property type="molecule type" value="Genomic_DNA"/>
</dbReference>
<reference evidence="2 4" key="1">
    <citation type="journal article" date="2019" name="Sci. Rep.">
        <title>Orb-weaving spider Araneus ventricosus genome elucidates the spidroin gene catalogue.</title>
        <authorList>
            <person name="Kono N."/>
            <person name="Nakamura H."/>
            <person name="Ohtoshi R."/>
            <person name="Moran D.A.P."/>
            <person name="Shinohara A."/>
            <person name="Yoshida Y."/>
            <person name="Fujiwara M."/>
            <person name="Mori M."/>
            <person name="Tomita M."/>
            <person name="Arakawa K."/>
        </authorList>
    </citation>
    <scope>NUCLEOTIDE SEQUENCE [LARGE SCALE GENOMIC DNA]</scope>
</reference>
<gene>
    <name evidence="2" type="ORF">AVEN_111205_1</name>
    <name evidence="3" type="ORF">AVEN_24399_1</name>
    <name evidence="1" type="ORF">AVEN_63599_1</name>
</gene>
<organism evidence="2 4">
    <name type="scientific">Araneus ventricosus</name>
    <name type="common">Orbweaver spider</name>
    <name type="synonym">Epeira ventricosa</name>
    <dbReference type="NCBI Taxonomy" id="182803"/>
    <lineage>
        <taxon>Eukaryota</taxon>
        <taxon>Metazoa</taxon>
        <taxon>Ecdysozoa</taxon>
        <taxon>Arthropoda</taxon>
        <taxon>Chelicerata</taxon>
        <taxon>Arachnida</taxon>
        <taxon>Araneae</taxon>
        <taxon>Araneomorphae</taxon>
        <taxon>Entelegynae</taxon>
        <taxon>Araneoidea</taxon>
        <taxon>Araneidae</taxon>
        <taxon>Araneus</taxon>
    </lineage>
</organism>
<name>A0A4Y2T8D3_ARAVE</name>
<dbReference type="Proteomes" id="UP000499080">
    <property type="component" value="Unassembled WGS sequence"/>
</dbReference>
<sequence>MRRELKGMGLKSCSATRKALVTATNREKVLQFTKENRDWILEGNKSCGQMSPNLLSSNIMVTSEKKHLKNCTRRVPCPLCKSVEQGVGNLRPYQLFTIYIEIAKSHDEDLDESFHFEVCSENDYREAISAHWNKRTIKK</sequence>
<dbReference type="AlphaFoldDB" id="A0A4Y2T8D3"/>
<keyword evidence="4" id="KW-1185">Reference proteome</keyword>
<dbReference type="EMBL" id="BGPR01026829">
    <property type="protein sequence ID" value="GBN96837.1"/>
    <property type="molecule type" value="Genomic_DNA"/>
</dbReference>
<evidence type="ECO:0000313" key="4">
    <source>
        <dbReference type="Proteomes" id="UP000499080"/>
    </source>
</evidence>
<evidence type="ECO:0008006" key="5">
    <source>
        <dbReference type="Google" id="ProtNLM"/>
    </source>
</evidence>
<protein>
    <recommendedName>
        <fullName evidence="5">Transposase Tc1-like domain-containing protein</fullName>
    </recommendedName>
</protein>
<comment type="caution">
    <text evidence="2">The sequence shown here is derived from an EMBL/GenBank/DDBJ whole genome shotgun (WGS) entry which is preliminary data.</text>
</comment>
<evidence type="ECO:0000313" key="1">
    <source>
        <dbReference type="EMBL" id="GBN96824.1"/>
    </source>
</evidence>
<proteinExistence type="predicted"/>
<accession>A0A4Y2T8D3</accession>
<dbReference type="EMBL" id="BGPR01026817">
    <property type="protein sequence ID" value="GBN96824.1"/>
    <property type="molecule type" value="Genomic_DNA"/>
</dbReference>